<dbReference type="FunFam" id="1.10.150.250:FF:000004">
    <property type="entry name" value="Succinate dehydrogenase assembly factor 2, mitochondrial"/>
    <property type="match status" value="1"/>
</dbReference>
<evidence type="ECO:0000313" key="4">
    <source>
        <dbReference type="EMBL" id="CAE0494679.1"/>
    </source>
</evidence>
<name>A0A7S3VM87_DUNTE</name>
<dbReference type="InterPro" id="IPR036714">
    <property type="entry name" value="SDH_sf"/>
</dbReference>
<dbReference type="Gene3D" id="1.10.150.250">
    <property type="entry name" value="Flavinator of succinate dehydrogenase"/>
    <property type="match status" value="1"/>
</dbReference>
<evidence type="ECO:0000256" key="3">
    <source>
        <dbReference type="SAM" id="MobiDB-lite"/>
    </source>
</evidence>
<dbReference type="PANTHER" id="PTHR12469:SF2">
    <property type="entry name" value="SUCCINATE DEHYDROGENASE ASSEMBLY FACTOR 2, MITOCHONDRIAL"/>
    <property type="match status" value="1"/>
</dbReference>
<dbReference type="InterPro" id="IPR005631">
    <property type="entry name" value="SDH"/>
</dbReference>
<evidence type="ECO:0000256" key="2">
    <source>
        <dbReference type="ARBA" id="ARBA00023186"/>
    </source>
</evidence>
<gene>
    <name evidence="4" type="ORF">DTER00134_LOCUS9752</name>
</gene>
<dbReference type="GO" id="GO:0006099">
    <property type="term" value="P:tricarboxylic acid cycle"/>
    <property type="evidence" value="ECO:0007669"/>
    <property type="project" value="TreeGrafter"/>
</dbReference>
<dbReference type="Pfam" id="PF03937">
    <property type="entry name" value="Sdh5"/>
    <property type="match status" value="1"/>
</dbReference>
<feature type="region of interest" description="Disordered" evidence="3">
    <location>
        <begin position="167"/>
        <end position="202"/>
    </location>
</feature>
<feature type="compositionally biased region" description="Basic and acidic residues" evidence="3">
    <location>
        <begin position="180"/>
        <end position="189"/>
    </location>
</feature>
<dbReference type="GO" id="GO:0034553">
    <property type="term" value="P:mitochondrial respiratory chain complex II assembly"/>
    <property type="evidence" value="ECO:0007669"/>
    <property type="project" value="TreeGrafter"/>
</dbReference>
<dbReference type="GO" id="GO:0005739">
    <property type="term" value="C:mitochondrion"/>
    <property type="evidence" value="ECO:0007669"/>
    <property type="project" value="TreeGrafter"/>
</dbReference>
<dbReference type="AlphaFoldDB" id="A0A7S3VM87"/>
<dbReference type="GO" id="GO:0006121">
    <property type="term" value="P:mitochondrial electron transport, succinate to ubiquinone"/>
    <property type="evidence" value="ECO:0007669"/>
    <property type="project" value="TreeGrafter"/>
</dbReference>
<evidence type="ECO:0000256" key="1">
    <source>
        <dbReference type="ARBA" id="ARBA00023128"/>
    </source>
</evidence>
<proteinExistence type="predicted"/>
<accession>A0A7S3VM87</accession>
<sequence length="202" mass="22744">MLRILLARCVRGGASLQPFSSQPAALLSSLTTNAHLSSFWEPASSQPISSPRAQTQTKQNLALCKANFSSSSGQLDEAQERQAMANKLLYRSKQRGFLELDLLMGLWAEENIPKMDMHTMEEFSAVLDQENPDMFKWLTGQEQAPETMLANSTYMALLNDVQQQLSHKRDDRAVTPTGKEWSRGWDDLWKNPANKDVPSKDQ</sequence>
<reference evidence="4" key="1">
    <citation type="submission" date="2021-01" db="EMBL/GenBank/DDBJ databases">
        <authorList>
            <person name="Corre E."/>
            <person name="Pelletier E."/>
            <person name="Niang G."/>
            <person name="Scheremetjew M."/>
            <person name="Finn R."/>
            <person name="Kale V."/>
            <person name="Holt S."/>
            <person name="Cochrane G."/>
            <person name="Meng A."/>
            <person name="Brown T."/>
            <person name="Cohen L."/>
        </authorList>
    </citation>
    <scope>NUCLEOTIDE SEQUENCE</scope>
    <source>
        <strain evidence="4">CCMP1320</strain>
    </source>
</reference>
<dbReference type="EMBL" id="HBIP01016671">
    <property type="protein sequence ID" value="CAE0494679.1"/>
    <property type="molecule type" value="Transcribed_RNA"/>
</dbReference>
<organism evidence="4">
    <name type="scientific">Dunaliella tertiolecta</name>
    <name type="common">Green alga</name>
    <dbReference type="NCBI Taxonomy" id="3047"/>
    <lineage>
        <taxon>Eukaryota</taxon>
        <taxon>Viridiplantae</taxon>
        <taxon>Chlorophyta</taxon>
        <taxon>core chlorophytes</taxon>
        <taxon>Chlorophyceae</taxon>
        <taxon>CS clade</taxon>
        <taxon>Chlamydomonadales</taxon>
        <taxon>Dunaliellaceae</taxon>
        <taxon>Dunaliella</taxon>
    </lineage>
</organism>
<protein>
    <recommendedName>
        <fullName evidence="5">Succinate dehydrogenase assembly factor 2, mitochondrial</fullName>
    </recommendedName>
</protein>
<evidence type="ECO:0008006" key="5">
    <source>
        <dbReference type="Google" id="ProtNLM"/>
    </source>
</evidence>
<keyword evidence="2" id="KW-0143">Chaperone</keyword>
<dbReference type="PANTHER" id="PTHR12469">
    <property type="entry name" value="PROTEIN EMI5 HOMOLOG, MITOCHONDRIAL"/>
    <property type="match status" value="1"/>
</dbReference>
<keyword evidence="1" id="KW-0496">Mitochondrion</keyword>
<dbReference type="SUPFAM" id="SSF109910">
    <property type="entry name" value="YgfY-like"/>
    <property type="match status" value="1"/>
</dbReference>